<keyword evidence="3 12" id="KW-0732">Signal</keyword>
<evidence type="ECO:0000313" key="16">
    <source>
        <dbReference type="Proteomes" id="UP000682892"/>
    </source>
</evidence>
<evidence type="ECO:0000256" key="10">
    <source>
        <dbReference type="ARBA" id="ARBA00024195"/>
    </source>
</evidence>
<dbReference type="GeneID" id="5564204"/>
<comment type="similarity">
    <text evidence="10 12">Belongs to the peptidase S1 family. CLIP subfamily.</text>
</comment>
<dbReference type="GO" id="GO:0006508">
    <property type="term" value="P:proteolysis"/>
    <property type="evidence" value="ECO:0007669"/>
    <property type="project" value="UniProtKB-KW"/>
</dbReference>
<organism evidence="15 16">
    <name type="scientific">Aedes aegypti</name>
    <name type="common">Yellowfever mosquito</name>
    <name type="synonym">Culex aegypti</name>
    <dbReference type="NCBI Taxonomy" id="7159"/>
    <lineage>
        <taxon>Eukaryota</taxon>
        <taxon>Metazoa</taxon>
        <taxon>Ecdysozoa</taxon>
        <taxon>Arthropoda</taxon>
        <taxon>Hexapoda</taxon>
        <taxon>Insecta</taxon>
        <taxon>Pterygota</taxon>
        <taxon>Neoptera</taxon>
        <taxon>Endopterygota</taxon>
        <taxon>Diptera</taxon>
        <taxon>Nematocera</taxon>
        <taxon>Culicoidea</taxon>
        <taxon>Culicidae</taxon>
        <taxon>Culicinae</taxon>
        <taxon>Aedini</taxon>
        <taxon>Aedes</taxon>
        <taxon>Stegomyia</taxon>
    </lineage>
</organism>
<dbReference type="PhylomeDB" id="Q16GK0"/>
<dbReference type="SUPFAM" id="SSF50494">
    <property type="entry name" value="Trypsin-like serine proteases"/>
    <property type="match status" value="1"/>
</dbReference>
<comment type="domain">
    <text evidence="12">The clip domain consists of 35-55 residues which are 'knitted' together usually by 3 conserved disulfide bonds forming a clip-like compact structure.</text>
</comment>
<dbReference type="STRING" id="7159.Q16GK0"/>
<keyword evidence="12" id="KW-0964">Secreted</keyword>
<dbReference type="Pfam" id="PF00089">
    <property type="entry name" value="Trypsin"/>
    <property type="match status" value="1"/>
</dbReference>
<dbReference type="HOGENOM" id="CLU_006842_0_3_1"/>
<dbReference type="PROSITE" id="PS51888">
    <property type="entry name" value="CLIP"/>
    <property type="match status" value="1"/>
</dbReference>
<evidence type="ECO:0000256" key="5">
    <source>
        <dbReference type="ARBA" id="ARBA00022825"/>
    </source>
</evidence>
<dbReference type="InterPro" id="IPR051487">
    <property type="entry name" value="Ser/Thr_Proteases_Immune/Dev"/>
</dbReference>
<dbReference type="InterPro" id="IPR009003">
    <property type="entry name" value="Peptidase_S1_PA"/>
</dbReference>
<evidence type="ECO:0000256" key="7">
    <source>
        <dbReference type="ARBA" id="ARBA00023145"/>
    </source>
</evidence>
<evidence type="ECO:0000256" key="12">
    <source>
        <dbReference type="RuleBase" id="RU366078"/>
    </source>
</evidence>
<dbReference type="InterPro" id="IPR001254">
    <property type="entry name" value="Trypsin_dom"/>
</dbReference>
<dbReference type="PRINTS" id="PR00722">
    <property type="entry name" value="CHYMOTRYPSIN"/>
</dbReference>
<evidence type="ECO:0000256" key="9">
    <source>
        <dbReference type="ARBA" id="ARBA00023180"/>
    </source>
</evidence>
<name>Q16GK0_AEDAE</name>
<gene>
    <name evidence="15" type="primary">CLIPB43</name>
    <name evidence="15" type="ORF">AaeL_AAEL014354</name>
</gene>
<keyword evidence="2" id="KW-0479">Metal-binding</keyword>
<comment type="subcellular location">
    <subcellularLocation>
        <location evidence="12">Secreted</location>
    </subcellularLocation>
</comment>
<accession>Q16GK0</accession>
<dbReference type="InterPro" id="IPR043504">
    <property type="entry name" value="Peptidase_S1_PA_chymotrypsin"/>
</dbReference>
<dbReference type="PROSITE" id="PS50240">
    <property type="entry name" value="TRYPSIN_DOM"/>
    <property type="match status" value="1"/>
</dbReference>
<dbReference type="EMBL" id="CH478268">
    <property type="protein sequence ID" value="EAT33375.1"/>
    <property type="molecule type" value="Genomic_DNA"/>
</dbReference>
<sequence length="363" mass="40505">MVSSVVLFLLILRIAFARSELNDTCITTNNRVGRCVTAKDCQFALDILRSKHNTPEQYYFIEHNKCGQVSDGANPPKSLVCCPIIQNVAGCGVSKLANRIFGGEETGVGLYPWAGVIQYRVSKRRFSVYCGASLVHHQWALTAAHCIISIPRSWSIHRIRFNEWDTTKKANCTIKNDVEICRAVYEIEEAFSHPMYQVHNPNMSHDIGLLKTKTIVNINDFVIPICLPFSEEVRQLPIDQEEFVVTGWGQTDRATPGIQRHVMLIGQKKSVCDEAFESQRIVLSQDQLCIGGSGGQDSCRGDSGGPLTREYGLVNYLVGVVSFGAYKCGTSNHPGVYTNVGNYLDWIEETMITNSVYGRNRDV</sequence>
<keyword evidence="8" id="KW-1015">Disulfide bond</keyword>
<keyword evidence="1 11" id="KW-0645">Protease</keyword>
<dbReference type="PaxDb" id="7159-AAEL014354-PA"/>
<dbReference type="AlphaFoldDB" id="Q16GK0"/>
<evidence type="ECO:0000256" key="4">
    <source>
        <dbReference type="ARBA" id="ARBA00022801"/>
    </source>
</evidence>
<evidence type="ECO:0000256" key="3">
    <source>
        <dbReference type="ARBA" id="ARBA00022729"/>
    </source>
</evidence>
<dbReference type="PROSITE" id="PS00134">
    <property type="entry name" value="TRYPSIN_HIS"/>
    <property type="match status" value="1"/>
</dbReference>
<evidence type="ECO:0000259" key="14">
    <source>
        <dbReference type="PROSITE" id="PS51888"/>
    </source>
</evidence>
<feature type="signal peptide" evidence="12">
    <location>
        <begin position="1"/>
        <end position="17"/>
    </location>
</feature>
<reference evidence="15" key="3">
    <citation type="submission" date="2012-09" db="EMBL/GenBank/DDBJ databases">
        <authorList>
            <consortium name="VectorBase"/>
        </authorList>
    </citation>
    <scope>NUCLEOTIDE SEQUENCE</scope>
    <source>
        <strain evidence="15">Liverpool</strain>
    </source>
</reference>
<dbReference type="InterPro" id="IPR018114">
    <property type="entry name" value="TRYPSIN_HIS"/>
</dbReference>
<evidence type="ECO:0000256" key="11">
    <source>
        <dbReference type="RuleBase" id="RU363034"/>
    </source>
</evidence>
<dbReference type="InterPro" id="IPR001314">
    <property type="entry name" value="Peptidase_S1A"/>
</dbReference>
<keyword evidence="7" id="KW-0865">Zymogen</keyword>
<dbReference type="Pfam" id="PF12032">
    <property type="entry name" value="CLIP"/>
    <property type="match status" value="1"/>
</dbReference>
<evidence type="ECO:0000256" key="1">
    <source>
        <dbReference type="ARBA" id="ARBA00022670"/>
    </source>
</evidence>
<evidence type="ECO:0000256" key="8">
    <source>
        <dbReference type="ARBA" id="ARBA00023157"/>
    </source>
</evidence>
<feature type="domain" description="Clip" evidence="14">
    <location>
        <begin position="24"/>
        <end position="82"/>
    </location>
</feature>
<dbReference type="KEGG" id="aag:5564204"/>
<reference evidence="15" key="2">
    <citation type="journal article" date="2007" name="Science">
        <title>Genome sequence of Aedes aegypti, a major arbovirus vector.</title>
        <authorList>
            <person name="Nene V."/>
            <person name="Wortman J.R."/>
            <person name="Lawson D."/>
            <person name="Haas B."/>
            <person name="Kodira C."/>
            <person name="Tu Z.J."/>
            <person name="Loftus B."/>
            <person name="Xi Z."/>
            <person name="Megy K."/>
            <person name="Grabherr M."/>
            <person name="Ren Q."/>
            <person name="Zdobnov E.M."/>
            <person name="Lobo N.F."/>
            <person name="Campbell K.S."/>
            <person name="Brown S.E."/>
            <person name="Bonaldo M.F."/>
            <person name="Zhu J."/>
            <person name="Sinkins S.P."/>
            <person name="Hogenkamp D.G."/>
            <person name="Amedeo P."/>
            <person name="Arensburger P."/>
            <person name="Atkinson P.W."/>
            <person name="Bidwell S."/>
            <person name="Biedler J."/>
            <person name="Birney E."/>
            <person name="Bruggner R.V."/>
            <person name="Costas J."/>
            <person name="Coy M.R."/>
            <person name="Crabtree J."/>
            <person name="Crawford M."/>
            <person name="Debruyn B."/>
            <person name="Decaprio D."/>
            <person name="Eiglmeier K."/>
            <person name="Eisenstadt E."/>
            <person name="El-Dorry H."/>
            <person name="Gelbart W.M."/>
            <person name="Gomes S.L."/>
            <person name="Hammond M."/>
            <person name="Hannick L.I."/>
            <person name="Hogan J.R."/>
            <person name="Holmes M.H."/>
            <person name="Jaffe D."/>
            <person name="Johnston J.S."/>
            <person name="Kennedy R.C."/>
            <person name="Koo H."/>
            <person name="Kravitz S."/>
            <person name="Kriventseva E.V."/>
            <person name="Kulp D."/>
            <person name="Labutti K."/>
            <person name="Lee E."/>
            <person name="Li S."/>
            <person name="Lovin D.D."/>
            <person name="Mao C."/>
            <person name="Mauceli E."/>
            <person name="Menck C.F."/>
            <person name="Miller J.R."/>
            <person name="Montgomery P."/>
            <person name="Mori A."/>
            <person name="Nascimento A.L."/>
            <person name="Naveira H.F."/>
            <person name="Nusbaum C."/>
            <person name="O'leary S."/>
            <person name="Orvis J."/>
            <person name="Pertea M."/>
            <person name="Quesneville H."/>
            <person name="Reidenbach K.R."/>
            <person name="Rogers Y.H."/>
            <person name="Roth C.W."/>
            <person name="Schneider J.R."/>
            <person name="Schatz M."/>
            <person name="Shumway M."/>
            <person name="Stanke M."/>
            <person name="Stinson E.O."/>
            <person name="Tubio J.M."/>
            <person name="Vanzee J.P."/>
            <person name="Verjovski-Almeida S."/>
            <person name="Werner D."/>
            <person name="White O."/>
            <person name="Wyder S."/>
            <person name="Zeng Q."/>
            <person name="Zhao Q."/>
            <person name="Zhao Y."/>
            <person name="Hill C.A."/>
            <person name="Raikhel A.S."/>
            <person name="Soares M.B."/>
            <person name="Knudson D.L."/>
            <person name="Lee N.H."/>
            <person name="Galagan J."/>
            <person name="Salzberg S.L."/>
            <person name="Paulsen I.T."/>
            <person name="Dimopoulos G."/>
            <person name="Collins F.H."/>
            <person name="Birren B."/>
            <person name="Fraser-Liggett C.M."/>
            <person name="Severson D.W."/>
        </authorList>
    </citation>
    <scope>NUCLEOTIDE SEQUENCE [LARGE SCALE GENOMIC DNA]</scope>
    <source>
        <strain evidence="15">Liverpool</strain>
    </source>
</reference>
<dbReference type="VEuPathDB" id="VectorBase:AAEL014354"/>
<feature type="domain" description="Peptidase S1" evidence="13">
    <location>
        <begin position="100"/>
        <end position="352"/>
    </location>
</feature>
<dbReference type="SMART" id="SM00020">
    <property type="entry name" value="Tryp_SPc"/>
    <property type="match status" value="1"/>
</dbReference>
<feature type="chain" id="PRO_5023973359" description="CLIP domain-containing serine protease" evidence="12">
    <location>
        <begin position="18"/>
        <end position="363"/>
    </location>
</feature>
<dbReference type="OMA" id="CIPRFYN"/>
<proteinExistence type="inferred from homology"/>
<dbReference type="SMART" id="SM00680">
    <property type="entry name" value="CLIP"/>
    <property type="match status" value="1"/>
</dbReference>
<dbReference type="eggNOG" id="KOG3627">
    <property type="taxonomic scope" value="Eukaryota"/>
</dbReference>
<reference evidence="15" key="1">
    <citation type="submission" date="2005-10" db="EMBL/GenBank/DDBJ databases">
        <authorList>
            <person name="Loftus B.J."/>
            <person name="Nene V.M."/>
            <person name="Hannick L.I."/>
            <person name="Bidwell S."/>
            <person name="Haas B."/>
            <person name="Amedeo P."/>
            <person name="Orvis J."/>
            <person name="Wortman J.R."/>
            <person name="White O.R."/>
            <person name="Salzberg S."/>
            <person name="Shumway M."/>
            <person name="Koo H."/>
            <person name="Zhao Y."/>
            <person name="Holmes M."/>
            <person name="Miller J."/>
            <person name="Schatz M."/>
            <person name="Pop M."/>
            <person name="Pai G."/>
            <person name="Utterback T."/>
            <person name="Rogers Y.-H."/>
            <person name="Kravitz S."/>
            <person name="Fraser C.M."/>
        </authorList>
    </citation>
    <scope>NUCLEOTIDE SEQUENCE</scope>
    <source>
        <strain evidence="15">Liverpool</strain>
    </source>
</reference>
<keyword evidence="9" id="KW-0325">Glycoprotein</keyword>
<dbReference type="PANTHER" id="PTHR24256">
    <property type="entry name" value="TRYPTASE-RELATED"/>
    <property type="match status" value="1"/>
</dbReference>
<dbReference type="OrthoDB" id="9981647at2759"/>
<dbReference type="Gene3D" id="2.40.10.10">
    <property type="entry name" value="Trypsin-like serine proteases"/>
    <property type="match status" value="2"/>
</dbReference>
<keyword evidence="5 11" id="KW-0720">Serine protease</keyword>
<dbReference type="GO" id="GO:0046872">
    <property type="term" value="F:metal ion binding"/>
    <property type="evidence" value="ECO:0007669"/>
    <property type="project" value="UniProtKB-KW"/>
</dbReference>
<dbReference type="Proteomes" id="UP000682892">
    <property type="component" value="Unassembled WGS sequence"/>
</dbReference>
<protein>
    <recommendedName>
        <fullName evidence="12">CLIP domain-containing serine protease</fullName>
        <ecNumber evidence="11">3.4.21.-</ecNumber>
    </recommendedName>
</protein>
<dbReference type="PROSITE" id="PS00135">
    <property type="entry name" value="TRYPSIN_SER"/>
    <property type="match status" value="1"/>
</dbReference>
<evidence type="ECO:0000259" key="13">
    <source>
        <dbReference type="PROSITE" id="PS50240"/>
    </source>
</evidence>
<dbReference type="GO" id="GO:0005576">
    <property type="term" value="C:extracellular region"/>
    <property type="evidence" value="ECO:0007669"/>
    <property type="project" value="UniProtKB-SubCell"/>
</dbReference>
<dbReference type="EC" id="3.4.21.-" evidence="11"/>
<dbReference type="FunFam" id="2.40.10.10:FF:000078">
    <property type="entry name" value="Serine protease H137"/>
    <property type="match status" value="1"/>
</dbReference>
<dbReference type="GO" id="GO:0004252">
    <property type="term" value="F:serine-type endopeptidase activity"/>
    <property type="evidence" value="ECO:0007669"/>
    <property type="project" value="UniProtKB-UniRule"/>
</dbReference>
<dbReference type="CDD" id="cd00190">
    <property type="entry name" value="Tryp_SPc"/>
    <property type="match status" value="1"/>
</dbReference>
<evidence type="ECO:0000256" key="2">
    <source>
        <dbReference type="ARBA" id="ARBA00022723"/>
    </source>
</evidence>
<keyword evidence="4 11" id="KW-0378">Hydrolase</keyword>
<dbReference type="InterPro" id="IPR033116">
    <property type="entry name" value="TRYPSIN_SER"/>
</dbReference>
<dbReference type="MEROPS" id="S01.449"/>
<dbReference type="Gene3D" id="3.30.1640.30">
    <property type="match status" value="1"/>
</dbReference>
<dbReference type="InterPro" id="IPR038565">
    <property type="entry name" value="CLIP_sf"/>
</dbReference>
<keyword evidence="6" id="KW-0106">Calcium</keyword>
<dbReference type="InterPro" id="IPR022700">
    <property type="entry name" value="CLIP"/>
</dbReference>
<evidence type="ECO:0000313" key="15">
    <source>
        <dbReference type="EMBL" id="EAT33375.1"/>
    </source>
</evidence>
<evidence type="ECO:0000256" key="6">
    <source>
        <dbReference type="ARBA" id="ARBA00022837"/>
    </source>
</evidence>